<dbReference type="RefSeq" id="WP_042386256.1">
    <property type="nucleotide sequence ID" value="NZ_JXSU01000007.1"/>
</dbReference>
<dbReference type="Gene3D" id="3.40.50.150">
    <property type="entry name" value="Vaccinia Virus protein VP39"/>
    <property type="match status" value="1"/>
</dbReference>
<keyword evidence="2" id="KW-0808">Transferase</keyword>
<comment type="caution">
    <text evidence="2">The sequence shown here is derived from an EMBL/GenBank/DDBJ whole genome shotgun (WGS) entry which is preliminary data.</text>
</comment>
<feature type="domain" description="Methyltransferase" evidence="1">
    <location>
        <begin position="43"/>
        <end position="139"/>
    </location>
</feature>
<dbReference type="InterPro" id="IPR029063">
    <property type="entry name" value="SAM-dependent_MTases_sf"/>
</dbReference>
<evidence type="ECO:0000259" key="1">
    <source>
        <dbReference type="Pfam" id="PF13649"/>
    </source>
</evidence>
<dbReference type="AlphaFoldDB" id="A0A0D1BR40"/>
<dbReference type="SUPFAM" id="SSF53335">
    <property type="entry name" value="S-adenosyl-L-methionine-dependent methyltransferases"/>
    <property type="match status" value="1"/>
</dbReference>
<gene>
    <name evidence="2" type="ORF">N495_03955</name>
</gene>
<protein>
    <submittedName>
        <fullName evidence="2">SAM-dependent methyltransferase</fullName>
    </submittedName>
</protein>
<keyword evidence="2" id="KW-0489">Methyltransferase</keyword>
<sequence>MGTCWKDEDVSKKFNLYNDMLENILGFNYIFQNLKSNKSIKKILDFGCGPGKVAERMAKIKPESQIIAVDQSKNMLDIAMKEHNKENITYQLIEQNQLKGIEKNSIDCVVLCFVIINNSDKDRIKTIFQEIFRVLKKGGKFFILDSNPNAAGVEFSTFTNGKSGQAYHLGDHKKQFLKIPNNEVLILEDYYWSTDFYINNLEAVGFENYKIVEPTIEKINKHELNAIEETYEIKEWGSEKNKPPFIIFDVEK</sequence>
<name>A0A0D1BR40_CLOBO</name>
<dbReference type="EMBL" id="JXSU01000007">
    <property type="protein sequence ID" value="KIS22770.1"/>
    <property type="molecule type" value="Genomic_DNA"/>
</dbReference>
<dbReference type="PATRIC" id="fig|1379739.3.peg.1109"/>
<dbReference type="PANTHER" id="PTHR43591:SF110">
    <property type="entry name" value="RHODANESE DOMAIN-CONTAINING PROTEIN"/>
    <property type="match status" value="1"/>
</dbReference>
<proteinExistence type="predicted"/>
<evidence type="ECO:0000313" key="2">
    <source>
        <dbReference type="EMBL" id="KIS22770.1"/>
    </source>
</evidence>
<dbReference type="OrthoDB" id="5522265at2"/>
<dbReference type="GO" id="GO:0032259">
    <property type="term" value="P:methylation"/>
    <property type="evidence" value="ECO:0007669"/>
    <property type="project" value="UniProtKB-KW"/>
</dbReference>
<reference evidence="2 3" key="1">
    <citation type="submission" date="2014-06" db="EMBL/GenBank/DDBJ databases">
        <title>Genome characterization of distinct group I Clostridium botulinum lineages.</title>
        <authorList>
            <person name="Giordani F."/>
            <person name="Anselmo A."/>
            <person name="Fillo S."/>
            <person name="Palozzi A.M."/>
            <person name="Fortunato A."/>
            <person name="Gentile B."/>
            <person name="Ciammaruconi A."/>
            <person name="Anniballi F."/>
            <person name="De Medici D."/>
            <person name="Lista F."/>
        </authorList>
    </citation>
    <scope>NUCLEOTIDE SEQUENCE [LARGE SCALE GENOMIC DNA]</scope>
    <source>
        <strain evidence="2 3">B2 450</strain>
    </source>
</reference>
<accession>A0A0D1BR40</accession>
<evidence type="ECO:0000313" key="3">
    <source>
        <dbReference type="Proteomes" id="UP000032250"/>
    </source>
</evidence>
<dbReference type="GO" id="GO:0008168">
    <property type="term" value="F:methyltransferase activity"/>
    <property type="evidence" value="ECO:0007669"/>
    <property type="project" value="UniProtKB-KW"/>
</dbReference>
<dbReference type="Pfam" id="PF13649">
    <property type="entry name" value="Methyltransf_25"/>
    <property type="match status" value="1"/>
</dbReference>
<dbReference type="PANTHER" id="PTHR43591">
    <property type="entry name" value="METHYLTRANSFERASE"/>
    <property type="match status" value="1"/>
</dbReference>
<dbReference type="InterPro" id="IPR041698">
    <property type="entry name" value="Methyltransf_25"/>
</dbReference>
<dbReference type="HOGENOM" id="CLU_1106584_0_0_9"/>
<dbReference type="Proteomes" id="UP000032250">
    <property type="component" value="Unassembled WGS sequence"/>
</dbReference>
<dbReference type="CDD" id="cd02440">
    <property type="entry name" value="AdoMet_MTases"/>
    <property type="match status" value="1"/>
</dbReference>
<organism evidence="2 3">
    <name type="scientific">Clostridium botulinum B2 450</name>
    <dbReference type="NCBI Taxonomy" id="1379739"/>
    <lineage>
        <taxon>Bacteria</taxon>
        <taxon>Bacillati</taxon>
        <taxon>Bacillota</taxon>
        <taxon>Clostridia</taxon>
        <taxon>Eubacteriales</taxon>
        <taxon>Clostridiaceae</taxon>
        <taxon>Clostridium</taxon>
    </lineage>
</organism>